<dbReference type="PANTHER" id="PTHR47331">
    <property type="entry name" value="PHD-TYPE DOMAIN-CONTAINING PROTEIN"/>
    <property type="match status" value="1"/>
</dbReference>
<dbReference type="InterPro" id="IPR012337">
    <property type="entry name" value="RNaseH-like_sf"/>
</dbReference>
<dbReference type="Pfam" id="PF18701">
    <property type="entry name" value="DUF5641"/>
    <property type="match status" value="1"/>
</dbReference>
<dbReference type="InterPro" id="IPR001584">
    <property type="entry name" value="Integrase_cat-core"/>
</dbReference>
<dbReference type="GeneID" id="112466905"/>
<dbReference type="SUPFAM" id="SSF53098">
    <property type="entry name" value="Ribonuclease H-like"/>
    <property type="match status" value="1"/>
</dbReference>
<dbReference type="Pfam" id="PF05380">
    <property type="entry name" value="Peptidase_A17"/>
    <property type="match status" value="1"/>
</dbReference>
<dbReference type="GO" id="GO:0015074">
    <property type="term" value="P:DNA integration"/>
    <property type="evidence" value="ECO:0007669"/>
    <property type="project" value="InterPro"/>
</dbReference>
<dbReference type="AlphaFoldDB" id="A0A6J1RDZ2"/>
<accession>A0A6J1RDZ2</accession>
<dbReference type="PROSITE" id="PS50994">
    <property type="entry name" value="INTEGRASE"/>
    <property type="match status" value="1"/>
</dbReference>
<feature type="domain" description="Integrase catalytic" evidence="1">
    <location>
        <begin position="647"/>
        <end position="840"/>
    </location>
</feature>
<proteinExistence type="predicted"/>
<gene>
    <name evidence="3" type="primary">LOC112466905</name>
</gene>
<dbReference type="GO" id="GO:0003676">
    <property type="term" value="F:nucleic acid binding"/>
    <property type="evidence" value="ECO:0007669"/>
    <property type="project" value="InterPro"/>
</dbReference>
<dbReference type="OrthoDB" id="7552331at2759"/>
<dbReference type="InterPro" id="IPR040676">
    <property type="entry name" value="DUF5641"/>
</dbReference>
<evidence type="ECO:0000259" key="1">
    <source>
        <dbReference type="PROSITE" id="PS50994"/>
    </source>
</evidence>
<keyword evidence="2" id="KW-1185">Reference proteome</keyword>
<reference evidence="3" key="1">
    <citation type="submission" date="2025-08" db="UniProtKB">
        <authorList>
            <consortium name="RefSeq"/>
        </authorList>
    </citation>
    <scope>IDENTIFICATION</scope>
    <source>
        <tissue evidence="3">Whole body</tissue>
    </source>
</reference>
<dbReference type="Gene3D" id="3.30.420.10">
    <property type="entry name" value="Ribonuclease H-like superfamily/Ribonuclease H"/>
    <property type="match status" value="1"/>
</dbReference>
<name>A0A6J1RDZ2_9HYME</name>
<protein>
    <submittedName>
        <fullName evidence="3">Uncharacterized protein LOC112466905</fullName>
    </submittedName>
</protein>
<dbReference type="InterPro" id="IPR008042">
    <property type="entry name" value="Retrotrans_Pao"/>
</dbReference>
<dbReference type="RefSeq" id="XP_024891020.1">
    <property type="nucleotide sequence ID" value="XM_025035252.1"/>
</dbReference>
<evidence type="ECO:0000313" key="2">
    <source>
        <dbReference type="Proteomes" id="UP000504618"/>
    </source>
</evidence>
<evidence type="ECO:0000313" key="3">
    <source>
        <dbReference type="RefSeq" id="XP_024891020.1"/>
    </source>
</evidence>
<sequence length="957" mass="109756">MFRQILVCEEDRDLQLILWRSDPSQPVQIFRMNTVTYGTACAPYLALSCLERLAIEELERFLKATLTVEEMKMFLKIRLKIEELKKFLKEALDNEKSEFLQAILVLLEDFYMDDVLSGASTIEGAIALRQQLSELLQRGQFQLRKWRSNDPRILEELPESNDDNSFLKIDKEGAMKTLGLLWDAQSDVLQYSVSIEENSRVTKRLVLSQIAQIYDPLGLLGPVVIIAKCIMQSLWQIKTGWDEVLPTELEATWKEYYRSLPQTNELKIPRNINPGNVSNQFDLVGFGDASEKAYGAVLYAVSQRSGGTLQAHLICSKSRVAPLKTISLPRLELDAALLLTKLTEQARKAYGDRIRNVSLFSDSTVVLNWIAESPNIRKTYVANRITKIQLLSQGVTWRHVPSKDNPADLLSRGMSVEMWRTSQLWWQGPEWLVTDRWPEQPEILGDTSEMKITALIATKNEEYDILRRFSDYGKLQRIVAYCLRFKANLLGAKKSGPLTPAEIEQAETIILKTVQREVFLKEVRALEQQQSIPKGSKLSSLSPILDQEGVIRVGGRLSQADIPETQKHPILLPAKHHVTTILMRKEHLRLHHCGPEQLLYSTRVKYWPLSGRREANKITKSCIKCFRAKPRTPEVFMGDLPEDRVRHNMRPFTTAGVDYAGPLQVRESRRRGRVHISKAWIAVFTCFATKAVHIELVTELTTESFLAALRRFVARRGICSKIVSDNGTNFVGAARELAEVYEFLRKEKETIATYLARQKIEWRFIPPRSPHFGGLWEAAVKATKRHLHTVTKGLVWTFEEYATLLVEIEAILNSRPLTPFSSDPNDLLALTPSHFLTGDSLLFPPEYSYMKVPDNKLSRWQHAQKLRQHFWKRWQEEYLQELQKRHKWRNKGKDLEVGTLVILKEDNTPPLQWVLGRVEEVHPGKDNVIRVATVKTPTGLFKRAVQKLCPLPAEEDC</sequence>
<dbReference type="InterPro" id="IPR036397">
    <property type="entry name" value="RNaseH_sf"/>
</dbReference>
<dbReference type="Proteomes" id="UP000504618">
    <property type="component" value="Unplaced"/>
</dbReference>
<organism evidence="2 3">
    <name type="scientific">Temnothorax curvispinosus</name>
    <dbReference type="NCBI Taxonomy" id="300111"/>
    <lineage>
        <taxon>Eukaryota</taxon>
        <taxon>Metazoa</taxon>
        <taxon>Ecdysozoa</taxon>
        <taxon>Arthropoda</taxon>
        <taxon>Hexapoda</taxon>
        <taxon>Insecta</taxon>
        <taxon>Pterygota</taxon>
        <taxon>Neoptera</taxon>
        <taxon>Endopterygota</taxon>
        <taxon>Hymenoptera</taxon>
        <taxon>Apocrita</taxon>
        <taxon>Aculeata</taxon>
        <taxon>Formicoidea</taxon>
        <taxon>Formicidae</taxon>
        <taxon>Myrmicinae</taxon>
        <taxon>Temnothorax</taxon>
    </lineage>
</organism>